<keyword evidence="11" id="KW-1185">Reference proteome</keyword>
<evidence type="ECO:0000256" key="5">
    <source>
        <dbReference type="ARBA" id="ARBA00022982"/>
    </source>
</evidence>
<dbReference type="SUPFAM" id="SSF57802">
    <property type="entry name" value="Rubredoxin-like"/>
    <property type="match status" value="1"/>
</dbReference>
<dbReference type="Proteomes" id="UP000655751">
    <property type="component" value="Unassembled WGS sequence"/>
</dbReference>
<evidence type="ECO:0000259" key="9">
    <source>
        <dbReference type="PROSITE" id="PS50903"/>
    </source>
</evidence>
<keyword evidence="5 7" id="KW-0249">Electron transport</keyword>
<dbReference type="Pfam" id="PF00301">
    <property type="entry name" value="Rubredoxin"/>
    <property type="match status" value="1"/>
</dbReference>
<dbReference type="PROSITE" id="PS00202">
    <property type="entry name" value="RUBREDOXIN"/>
    <property type="match status" value="1"/>
</dbReference>
<evidence type="ECO:0000256" key="8">
    <source>
        <dbReference type="PIRSR" id="PIRSR000071-1"/>
    </source>
</evidence>
<dbReference type="EMBL" id="JADMLG010000006">
    <property type="protein sequence ID" value="MBH0777972.1"/>
    <property type="molecule type" value="Genomic_DNA"/>
</dbReference>
<comment type="caution">
    <text evidence="10">The sequence shown here is derived from an EMBL/GenBank/DDBJ whole genome shotgun (WGS) entry which is preliminary data.</text>
</comment>
<dbReference type="RefSeq" id="WP_196150282.1">
    <property type="nucleotide sequence ID" value="NZ_JADMLG010000006.1"/>
</dbReference>
<feature type="binding site" evidence="8">
    <location>
        <position position="48"/>
    </location>
    <ligand>
        <name>Fe cation</name>
        <dbReference type="ChEBI" id="CHEBI:24875"/>
    </ligand>
</feature>
<keyword evidence="6 7" id="KW-0408">Iron</keyword>
<evidence type="ECO:0000313" key="11">
    <source>
        <dbReference type="Proteomes" id="UP000655751"/>
    </source>
</evidence>
<keyword evidence="4 7" id="KW-0479">Metal-binding</keyword>
<evidence type="ECO:0000256" key="4">
    <source>
        <dbReference type="ARBA" id="ARBA00022723"/>
    </source>
</evidence>
<feature type="binding site" evidence="8">
    <location>
        <position position="51"/>
    </location>
    <ligand>
        <name>Fe cation</name>
        <dbReference type="ChEBI" id="CHEBI:24875"/>
    </ligand>
</feature>
<name>A0A931IAH0_9NOCA</name>
<evidence type="ECO:0000313" key="10">
    <source>
        <dbReference type="EMBL" id="MBH0777972.1"/>
    </source>
</evidence>
<feature type="domain" description="Rubredoxin-like" evidence="9">
    <location>
        <begin position="10"/>
        <end position="61"/>
    </location>
</feature>
<comment type="cofactor">
    <cofactor evidence="7 8">
        <name>Fe(3+)</name>
        <dbReference type="ChEBI" id="CHEBI:29034"/>
    </cofactor>
    <text evidence="7 8">Binds 1 Fe(3+) ion per subunit.</text>
</comment>
<gene>
    <name evidence="10" type="ORF">IT779_16975</name>
</gene>
<comment type="function">
    <text evidence="1">Involved in the hydrocarbon hydroxylating system, which transfers electrons from NADH to rubredoxin reductase and then through rubredoxin to alkane 1 monooxygenase.</text>
</comment>
<dbReference type="Gene3D" id="2.20.28.10">
    <property type="match status" value="1"/>
</dbReference>
<feature type="binding site" evidence="8">
    <location>
        <position position="18"/>
    </location>
    <ligand>
        <name>Fe cation</name>
        <dbReference type="ChEBI" id="CHEBI:24875"/>
    </ligand>
</feature>
<dbReference type="GO" id="GO:0009055">
    <property type="term" value="F:electron transfer activity"/>
    <property type="evidence" value="ECO:0007669"/>
    <property type="project" value="InterPro"/>
</dbReference>
<dbReference type="InterPro" id="IPR050526">
    <property type="entry name" value="Rubredoxin_ET"/>
</dbReference>
<dbReference type="InterPro" id="IPR024935">
    <property type="entry name" value="Rubredoxin_dom"/>
</dbReference>
<evidence type="ECO:0000256" key="2">
    <source>
        <dbReference type="ARBA" id="ARBA00005337"/>
    </source>
</evidence>
<dbReference type="InterPro" id="IPR024922">
    <property type="entry name" value="Rubredoxin"/>
</dbReference>
<dbReference type="AlphaFoldDB" id="A0A931IAH0"/>
<accession>A0A931IAH0</accession>
<evidence type="ECO:0000256" key="1">
    <source>
        <dbReference type="ARBA" id="ARBA00002792"/>
    </source>
</evidence>
<dbReference type="PANTHER" id="PTHR47627">
    <property type="entry name" value="RUBREDOXIN"/>
    <property type="match status" value="1"/>
</dbReference>
<dbReference type="PIRSF" id="PIRSF000071">
    <property type="entry name" value="Rubredoxin"/>
    <property type="match status" value="1"/>
</dbReference>
<dbReference type="InterPro" id="IPR018527">
    <property type="entry name" value="Rubredoxin_Fe_BS"/>
</dbReference>
<keyword evidence="3 7" id="KW-0813">Transport</keyword>
<evidence type="ECO:0000256" key="7">
    <source>
        <dbReference type="PIRNR" id="PIRNR000071"/>
    </source>
</evidence>
<dbReference type="PROSITE" id="PS50903">
    <property type="entry name" value="RUBREDOXIN_LIKE"/>
    <property type="match status" value="1"/>
</dbReference>
<dbReference type="PRINTS" id="PR00163">
    <property type="entry name" value="RUBREDOXIN"/>
</dbReference>
<protein>
    <recommendedName>
        <fullName evidence="7">Rubredoxin</fullName>
    </recommendedName>
</protein>
<sequence length="65" mass="7342">MTVTETTTAYKVYRCIICGWEYDEKLGSAEEGLAPGTRWEDIPDDWTCPDCGAEKADFDMIEVSK</sequence>
<evidence type="ECO:0000256" key="6">
    <source>
        <dbReference type="ARBA" id="ARBA00023004"/>
    </source>
</evidence>
<dbReference type="CDD" id="cd00730">
    <property type="entry name" value="rubredoxin"/>
    <property type="match status" value="1"/>
</dbReference>
<dbReference type="GO" id="GO:0043448">
    <property type="term" value="P:alkane catabolic process"/>
    <property type="evidence" value="ECO:0007669"/>
    <property type="project" value="TreeGrafter"/>
</dbReference>
<dbReference type="GO" id="GO:0005506">
    <property type="term" value="F:iron ion binding"/>
    <property type="evidence" value="ECO:0007669"/>
    <property type="project" value="InterPro"/>
</dbReference>
<organism evidence="10 11">
    <name type="scientific">Nocardia bovistercoris</name>
    <dbReference type="NCBI Taxonomy" id="2785916"/>
    <lineage>
        <taxon>Bacteria</taxon>
        <taxon>Bacillati</taxon>
        <taxon>Actinomycetota</taxon>
        <taxon>Actinomycetes</taxon>
        <taxon>Mycobacteriales</taxon>
        <taxon>Nocardiaceae</taxon>
        <taxon>Nocardia</taxon>
    </lineage>
</organism>
<evidence type="ECO:0000256" key="3">
    <source>
        <dbReference type="ARBA" id="ARBA00022448"/>
    </source>
</evidence>
<dbReference type="InterPro" id="IPR024934">
    <property type="entry name" value="Rubredoxin-like_dom"/>
</dbReference>
<comment type="similarity">
    <text evidence="2 7">Belongs to the rubredoxin family.</text>
</comment>
<feature type="binding site" evidence="8">
    <location>
        <position position="15"/>
    </location>
    <ligand>
        <name>Fe cation</name>
        <dbReference type="ChEBI" id="CHEBI:24875"/>
    </ligand>
</feature>
<dbReference type="FunFam" id="2.20.28.10:FF:000001">
    <property type="entry name" value="Rubredoxin"/>
    <property type="match status" value="1"/>
</dbReference>
<dbReference type="PANTHER" id="PTHR47627:SF1">
    <property type="entry name" value="RUBREDOXIN-1-RELATED"/>
    <property type="match status" value="1"/>
</dbReference>
<proteinExistence type="inferred from homology"/>
<reference evidence="10" key="1">
    <citation type="submission" date="2020-11" db="EMBL/GenBank/DDBJ databases">
        <title>Nocardia NEAU-351.nov., a novel actinomycete isolated from the cow dung.</title>
        <authorList>
            <person name="Zhang X."/>
        </authorList>
    </citation>
    <scope>NUCLEOTIDE SEQUENCE</scope>
    <source>
        <strain evidence="10">NEAU-351</strain>
    </source>
</reference>